<organism evidence="1 2">
    <name type="scientific">Sporanaerobium hydrogeniformans</name>
    <dbReference type="NCBI Taxonomy" id="3072179"/>
    <lineage>
        <taxon>Bacteria</taxon>
        <taxon>Bacillati</taxon>
        <taxon>Bacillota</taxon>
        <taxon>Clostridia</taxon>
        <taxon>Lachnospirales</taxon>
        <taxon>Lachnospiraceae</taxon>
        <taxon>Sporanaerobium</taxon>
    </lineage>
</organism>
<name>A0AC61DCQ6_9FIRM</name>
<comment type="caution">
    <text evidence="1">The sequence shown here is derived from an EMBL/GenBank/DDBJ whole genome shotgun (WGS) entry which is preliminary data.</text>
</comment>
<evidence type="ECO:0000313" key="1">
    <source>
        <dbReference type="EMBL" id="PHV70401.1"/>
    </source>
</evidence>
<accession>A0AC61DCQ6</accession>
<dbReference type="Proteomes" id="UP000224460">
    <property type="component" value="Unassembled WGS sequence"/>
</dbReference>
<dbReference type="EMBL" id="PEDL01000011">
    <property type="protein sequence ID" value="PHV70401.1"/>
    <property type="molecule type" value="Genomic_DNA"/>
</dbReference>
<sequence>MKKFLLCWAKRLFGYFLGLGIACAITILGTNAWILYMSKERIVTISEVEDADCIMVLGAYVRPNGEPSSMLTDRLEKAYEVYENTNIPKVLLTGDHGQKEYDEVNSMRRFMEQKGIAKQDIFLDHAGFSTYESIYRACEIFKVHNMVIVTQEYHLPRALYMAQKLGIEAVGVAAEPYPYPGMSRYKLRECLARTKDFMLVNFIKTKPTYLGEAIPVTGDGRLSQDKD</sequence>
<protein>
    <submittedName>
        <fullName evidence="1">Uncharacterized protein</fullName>
    </submittedName>
</protein>
<gene>
    <name evidence="1" type="ORF">CS063_11015</name>
</gene>
<evidence type="ECO:0000313" key="2">
    <source>
        <dbReference type="Proteomes" id="UP000224460"/>
    </source>
</evidence>
<proteinExistence type="predicted"/>
<keyword evidence="2" id="KW-1185">Reference proteome</keyword>
<reference evidence="1" key="1">
    <citation type="submission" date="2017-10" db="EMBL/GenBank/DDBJ databases">
        <title>Genome sequence of cellulolytic Lachnospiraceae bacterium XHS1971 isolated from hotspring sediment.</title>
        <authorList>
            <person name="Vasudevan G."/>
            <person name="Joshi A.J."/>
            <person name="Hivarkar S."/>
            <person name="Lanjekar V.B."/>
            <person name="Dhakephalkar P.K."/>
            <person name="Dagar S."/>
        </authorList>
    </citation>
    <scope>NUCLEOTIDE SEQUENCE</scope>
    <source>
        <strain evidence="1">XHS1971</strain>
    </source>
</reference>